<evidence type="ECO:0000313" key="4">
    <source>
        <dbReference type="Proteomes" id="UP000260644"/>
    </source>
</evidence>
<dbReference type="SMART" id="SM00327">
    <property type="entry name" value="VWA"/>
    <property type="match status" value="1"/>
</dbReference>
<dbReference type="SUPFAM" id="SSF53300">
    <property type="entry name" value="vWA-like"/>
    <property type="match status" value="1"/>
</dbReference>
<evidence type="ECO:0000259" key="2">
    <source>
        <dbReference type="PROSITE" id="PS50234"/>
    </source>
</evidence>
<sequence>MDEATAYYRMAGSYLNQQTSKQYIMIKNSLLLLLLLTGLFSAKAQVTISLAGAQQPSPGEFILRVVKGTSTPLVFSQTGGTAGAVEEWTLTPNGCNNAPCPDITPVPGSPNQFTVTTNKSYIAEYNVHVAVGNPQDAGFKEGDATLQLIVNNVIDYAFVLDKSGSMGTMLTKANMSRWAALTIGVGLMTSKLNYFGSNVDNAGLRFFDTHSSTPADPSGLIPLNDLNVSKITSVVNASGPGGNTALGEGMKAGSDLLLNPPAVKGHTKVMFVFSDGEQNSGQYVDPTGRFLIPSNVKLRGNYPTTDSIYTYAIGYGSVGSYKDLMAAIGDNDPNRFLIVDNNTQDVSGGIANSLDAMVNKILATSSPQFVGIRNSDYAISGSNYTFKEEFVVNKKVRKVFISMVSQPANGDSVLVLTANGKNILPYAKKTYGNGYRTFTIDFPIPGQDSLQPQGTWVIAGGIFVPPVIGVRGNDGQNVKPRYYISFTVDDHTVHMDYSLGGKSFLVGQTVRPSVKISKNGTVITNATVKAGIFAPGVDIGDFIARAGGAYTAPPTGDPGSPGLNKLEELLKDTAIAAKLKSVENEINLTFDPATGRYSGDFNQLKVSGVYQVLYSIEAEDSTLGSIRRFEQASIIVSHGDIDMSNSAVSIVPNNSGQTVLTFRPISNDGYFWGPGYAGSIVIDYPGAKVDSIIDKGDGTYVAYINGKLSGSGTITINGINAIKGDAAKLDCYTNNVSFWAKIKCWLMSLGLPAWAIWVVLLVLLILLWLIFKKKK</sequence>
<evidence type="ECO:0000256" key="1">
    <source>
        <dbReference type="SAM" id="Phobius"/>
    </source>
</evidence>
<comment type="caution">
    <text evidence="3">The sequence shown here is derived from an EMBL/GenBank/DDBJ whole genome shotgun (WGS) entry which is preliminary data.</text>
</comment>
<evidence type="ECO:0000313" key="3">
    <source>
        <dbReference type="EMBL" id="RFS19335.1"/>
    </source>
</evidence>
<dbReference type="InterPro" id="IPR002035">
    <property type="entry name" value="VWF_A"/>
</dbReference>
<keyword evidence="1" id="KW-0812">Transmembrane</keyword>
<keyword evidence="1" id="KW-1133">Transmembrane helix</keyword>
<reference evidence="3 4" key="1">
    <citation type="submission" date="2018-07" db="EMBL/GenBank/DDBJ databases">
        <title>Chitinophaga K2CV101002-2 sp. nov., isolated from a monsoon evergreen broad-leaved forest soil.</title>
        <authorList>
            <person name="Lv Y."/>
        </authorList>
    </citation>
    <scope>NUCLEOTIDE SEQUENCE [LARGE SCALE GENOMIC DNA]</scope>
    <source>
        <strain evidence="3 4">GDMCC 1.1288</strain>
    </source>
</reference>
<feature type="domain" description="VWFA" evidence="2">
    <location>
        <begin position="155"/>
        <end position="361"/>
    </location>
</feature>
<dbReference type="InterPro" id="IPR036465">
    <property type="entry name" value="vWFA_dom_sf"/>
</dbReference>
<dbReference type="Pfam" id="PF00092">
    <property type="entry name" value="VWA"/>
    <property type="match status" value="1"/>
</dbReference>
<gene>
    <name evidence="3" type="ORF">DVR12_24195</name>
</gene>
<feature type="transmembrane region" description="Helical" evidence="1">
    <location>
        <begin position="745"/>
        <end position="771"/>
    </location>
</feature>
<organism evidence="3 4">
    <name type="scientific">Chitinophaga silvatica</name>
    <dbReference type="NCBI Taxonomy" id="2282649"/>
    <lineage>
        <taxon>Bacteria</taxon>
        <taxon>Pseudomonadati</taxon>
        <taxon>Bacteroidota</taxon>
        <taxon>Chitinophagia</taxon>
        <taxon>Chitinophagales</taxon>
        <taxon>Chitinophagaceae</taxon>
        <taxon>Chitinophaga</taxon>
    </lineage>
</organism>
<dbReference type="Gene3D" id="3.40.50.410">
    <property type="entry name" value="von Willebrand factor, type A domain"/>
    <property type="match status" value="1"/>
</dbReference>
<keyword evidence="4" id="KW-1185">Reference proteome</keyword>
<dbReference type="PROSITE" id="PS50234">
    <property type="entry name" value="VWFA"/>
    <property type="match status" value="1"/>
</dbReference>
<proteinExistence type="predicted"/>
<accession>A0A3E1Y3S7</accession>
<dbReference type="AlphaFoldDB" id="A0A3E1Y3S7"/>
<name>A0A3E1Y3S7_9BACT</name>
<protein>
    <submittedName>
        <fullName evidence="3">VWA domain-containing protein</fullName>
    </submittedName>
</protein>
<dbReference type="EMBL" id="QPMM01000014">
    <property type="protein sequence ID" value="RFS19335.1"/>
    <property type="molecule type" value="Genomic_DNA"/>
</dbReference>
<dbReference type="Proteomes" id="UP000260644">
    <property type="component" value="Unassembled WGS sequence"/>
</dbReference>
<keyword evidence="1" id="KW-0472">Membrane</keyword>